<comment type="caution">
    <text evidence="1">The sequence shown here is derived from an EMBL/GenBank/DDBJ whole genome shotgun (WGS) entry which is preliminary data.</text>
</comment>
<dbReference type="Pfam" id="PF00106">
    <property type="entry name" value="adh_short"/>
    <property type="match status" value="1"/>
</dbReference>
<name>A0A0M8NPI4_9EURO</name>
<dbReference type="STRING" id="229535.A0A0M8NPI4"/>
<keyword evidence="2" id="KW-1185">Reference proteome</keyword>
<gene>
    <name evidence="1" type="ORF">ACN38_g12497</name>
</gene>
<dbReference type="Gene3D" id="3.40.50.720">
    <property type="entry name" value="NAD(P)-binding Rossmann-like Domain"/>
    <property type="match status" value="1"/>
</dbReference>
<evidence type="ECO:0008006" key="3">
    <source>
        <dbReference type="Google" id="ProtNLM"/>
    </source>
</evidence>
<dbReference type="OrthoDB" id="37659at2759"/>
<dbReference type="Proteomes" id="UP000037696">
    <property type="component" value="Unassembled WGS sequence"/>
</dbReference>
<sequence>MASPYKHFLDIGATAGIGKALATRLIESGAKVTAVGRRQGRLDEFVQTFGAAYTKCERFDIGEIYLMEY</sequence>
<protein>
    <recommendedName>
        <fullName evidence="3">Ketoreductase (KR) domain-containing protein</fullName>
    </recommendedName>
</protein>
<accession>A0A0M8NPI4</accession>
<evidence type="ECO:0000313" key="1">
    <source>
        <dbReference type="EMBL" id="KOS36736.1"/>
    </source>
</evidence>
<reference evidence="1 2" key="1">
    <citation type="submission" date="2015-08" db="EMBL/GenBank/DDBJ databases">
        <title>Genome sequencing of Penicillium nordicum.</title>
        <authorList>
            <person name="Nguyen H.D."/>
            <person name="Seifert K.A."/>
        </authorList>
    </citation>
    <scope>NUCLEOTIDE SEQUENCE [LARGE SCALE GENOMIC DNA]</scope>
    <source>
        <strain evidence="1 2">DAOMC 185683</strain>
    </source>
</reference>
<dbReference type="InterPro" id="IPR002347">
    <property type="entry name" value="SDR_fam"/>
</dbReference>
<proteinExistence type="predicted"/>
<dbReference type="AlphaFoldDB" id="A0A0M8NPI4"/>
<evidence type="ECO:0000313" key="2">
    <source>
        <dbReference type="Proteomes" id="UP000037696"/>
    </source>
</evidence>
<dbReference type="SUPFAM" id="SSF51735">
    <property type="entry name" value="NAD(P)-binding Rossmann-fold domains"/>
    <property type="match status" value="1"/>
</dbReference>
<organism evidence="1 2">
    <name type="scientific">Penicillium nordicum</name>
    <dbReference type="NCBI Taxonomy" id="229535"/>
    <lineage>
        <taxon>Eukaryota</taxon>
        <taxon>Fungi</taxon>
        <taxon>Dikarya</taxon>
        <taxon>Ascomycota</taxon>
        <taxon>Pezizomycotina</taxon>
        <taxon>Eurotiomycetes</taxon>
        <taxon>Eurotiomycetidae</taxon>
        <taxon>Eurotiales</taxon>
        <taxon>Aspergillaceae</taxon>
        <taxon>Penicillium</taxon>
    </lineage>
</organism>
<dbReference type="InterPro" id="IPR036291">
    <property type="entry name" value="NAD(P)-bd_dom_sf"/>
</dbReference>
<dbReference type="EMBL" id="LHQQ01000398">
    <property type="protein sequence ID" value="KOS36736.1"/>
    <property type="molecule type" value="Genomic_DNA"/>
</dbReference>